<evidence type="ECO:0000256" key="1">
    <source>
        <dbReference type="SAM" id="MobiDB-lite"/>
    </source>
</evidence>
<name>A0A507B392_9PEZI</name>
<dbReference type="GeneID" id="41968058"/>
<protein>
    <submittedName>
        <fullName evidence="2">Uncharacterized protein</fullName>
    </submittedName>
</protein>
<sequence length="255" mass="27918">MEARRGVAGLTGKTGSPTGHASPNRAATWAIPLLEAYDTPGDMGVSIHPLRSSTTHHTWHQGRPPRRTHLILDMASNSSRFRRLHPTVADSAPIRWTGGRRFAARRSEPCRALFPRERAVSPAPTGSVTYVSLAISNVPQRGGGYNLRLGVLGSHGLPLFASGKSSRDTYLGNRHYYTTRHRPGGRRQSLLAPRLRRSSIHSVQPVAPAPVFGAEVGSSPMIAHSCRHCFVLLRCNAMRCDMGFAVKDVVYKYPL</sequence>
<dbReference type="AlphaFoldDB" id="A0A507B392"/>
<dbReference type="InParanoid" id="A0A507B392"/>
<reference evidence="2 3" key="1">
    <citation type="submission" date="2019-06" db="EMBL/GenBank/DDBJ databases">
        <title>Draft genome sequence of the filamentous fungus Phialemoniopsis curvata isolated from diesel fuel.</title>
        <authorList>
            <person name="Varaljay V.A."/>
            <person name="Lyon W.J."/>
            <person name="Crouch A.L."/>
            <person name="Drake C.E."/>
            <person name="Hollomon J.M."/>
            <person name="Nadeau L.J."/>
            <person name="Nunn H.S."/>
            <person name="Stevenson B.S."/>
            <person name="Bojanowski C.L."/>
            <person name="Crookes-Goodson W.J."/>
        </authorList>
    </citation>
    <scope>NUCLEOTIDE SEQUENCE [LARGE SCALE GENOMIC DNA]</scope>
    <source>
        <strain evidence="2 3">D216</strain>
    </source>
</reference>
<dbReference type="EMBL" id="SKBQ01000002">
    <property type="protein sequence ID" value="TPX14217.1"/>
    <property type="molecule type" value="Genomic_DNA"/>
</dbReference>
<dbReference type="Proteomes" id="UP000319257">
    <property type="component" value="Unassembled WGS sequence"/>
</dbReference>
<dbReference type="RefSeq" id="XP_030995928.1">
    <property type="nucleotide sequence ID" value="XM_031140713.1"/>
</dbReference>
<evidence type="ECO:0000313" key="3">
    <source>
        <dbReference type="Proteomes" id="UP000319257"/>
    </source>
</evidence>
<proteinExistence type="predicted"/>
<feature type="region of interest" description="Disordered" evidence="1">
    <location>
        <begin position="1"/>
        <end position="24"/>
    </location>
</feature>
<gene>
    <name evidence="2" type="ORF">E0L32_000611</name>
</gene>
<comment type="caution">
    <text evidence="2">The sequence shown here is derived from an EMBL/GenBank/DDBJ whole genome shotgun (WGS) entry which is preliminary data.</text>
</comment>
<organism evidence="2 3">
    <name type="scientific">Thyridium curvatum</name>
    <dbReference type="NCBI Taxonomy" id="1093900"/>
    <lineage>
        <taxon>Eukaryota</taxon>
        <taxon>Fungi</taxon>
        <taxon>Dikarya</taxon>
        <taxon>Ascomycota</taxon>
        <taxon>Pezizomycotina</taxon>
        <taxon>Sordariomycetes</taxon>
        <taxon>Sordariomycetidae</taxon>
        <taxon>Thyridiales</taxon>
        <taxon>Thyridiaceae</taxon>
        <taxon>Thyridium</taxon>
    </lineage>
</organism>
<keyword evidence="3" id="KW-1185">Reference proteome</keyword>
<evidence type="ECO:0000313" key="2">
    <source>
        <dbReference type="EMBL" id="TPX14217.1"/>
    </source>
</evidence>
<accession>A0A507B392</accession>